<dbReference type="AlphaFoldDB" id="A0BQZ2"/>
<evidence type="ECO:0000313" key="2">
    <source>
        <dbReference type="Proteomes" id="UP000000600"/>
    </source>
</evidence>
<dbReference type="RefSeq" id="XP_001428357.1">
    <property type="nucleotide sequence ID" value="XM_001428320.1"/>
</dbReference>
<dbReference type="KEGG" id="ptm:GSPATT00031188001"/>
<evidence type="ECO:0000313" key="1">
    <source>
        <dbReference type="EMBL" id="CAK60959.1"/>
    </source>
</evidence>
<gene>
    <name evidence="1" type="ORF">GSPATT00031188001</name>
</gene>
<sequence>MLYKNILTSIADSPQHQQQTVRQIQMKNLRYGMIIRIQESKKQYQMINNLLPASSYNCIKLDMGIIYVYSRGFPGQKQPIQNEEVIKTAISYASSSKKLLKKYFPSRFVQFEDQIDYSQPYDIQKDEHFQTFNKFFRNKKLQTTLKVSQHKQSQNC</sequence>
<name>A0BQZ2_PARTE</name>
<dbReference type="OrthoDB" id="303271at2759"/>
<protein>
    <submittedName>
        <fullName evidence="1">Uncharacterized protein</fullName>
    </submittedName>
</protein>
<reference evidence="1 2" key="1">
    <citation type="journal article" date="2006" name="Nature">
        <title>Global trends of whole-genome duplications revealed by the ciliate Paramecium tetraurelia.</title>
        <authorList>
            <consortium name="Genoscope"/>
            <person name="Aury J.-M."/>
            <person name="Jaillon O."/>
            <person name="Duret L."/>
            <person name="Noel B."/>
            <person name="Jubin C."/>
            <person name="Porcel B.M."/>
            <person name="Segurens B."/>
            <person name="Daubin V."/>
            <person name="Anthouard V."/>
            <person name="Aiach N."/>
            <person name="Arnaiz O."/>
            <person name="Billaut A."/>
            <person name="Beisson J."/>
            <person name="Blanc I."/>
            <person name="Bouhouche K."/>
            <person name="Camara F."/>
            <person name="Duharcourt S."/>
            <person name="Guigo R."/>
            <person name="Gogendeau D."/>
            <person name="Katinka M."/>
            <person name="Keller A.-M."/>
            <person name="Kissmehl R."/>
            <person name="Klotz C."/>
            <person name="Koll F."/>
            <person name="Le Moue A."/>
            <person name="Lepere C."/>
            <person name="Malinsky S."/>
            <person name="Nowacki M."/>
            <person name="Nowak J.K."/>
            <person name="Plattner H."/>
            <person name="Poulain J."/>
            <person name="Ruiz F."/>
            <person name="Serrano V."/>
            <person name="Zagulski M."/>
            <person name="Dessen P."/>
            <person name="Betermier M."/>
            <person name="Weissenbach J."/>
            <person name="Scarpelli C."/>
            <person name="Schachter V."/>
            <person name="Sperling L."/>
            <person name="Meyer E."/>
            <person name="Cohen J."/>
            <person name="Wincker P."/>
        </authorList>
    </citation>
    <scope>NUCLEOTIDE SEQUENCE [LARGE SCALE GENOMIC DNA]</scope>
    <source>
        <strain evidence="1 2">Stock d4-2</strain>
    </source>
</reference>
<dbReference type="EMBL" id="CT868010">
    <property type="protein sequence ID" value="CAK60959.1"/>
    <property type="molecule type" value="Genomic_DNA"/>
</dbReference>
<dbReference type="GeneID" id="5014141"/>
<dbReference type="InParanoid" id="A0BQZ2"/>
<organism evidence="1 2">
    <name type="scientific">Paramecium tetraurelia</name>
    <dbReference type="NCBI Taxonomy" id="5888"/>
    <lineage>
        <taxon>Eukaryota</taxon>
        <taxon>Sar</taxon>
        <taxon>Alveolata</taxon>
        <taxon>Ciliophora</taxon>
        <taxon>Intramacronucleata</taxon>
        <taxon>Oligohymenophorea</taxon>
        <taxon>Peniculida</taxon>
        <taxon>Parameciidae</taxon>
        <taxon>Paramecium</taxon>
    </lineage>
</organism>
<keyword evidence="2" id="KW-1185">Reference proteome</keyword>
<proteinExistence type="predicted"/>
<dbReference type="HOGENOM" id="CLU_1690124_0_0_1"/>
<accession>A0BQZ2</accession>
<dbReference type="Proteomes" id="UP000000600">
    <property type="component" value="Unassembled WGS sequence"/>
</dbReference>